<evidence type="ECO:0000313" key="8">
    <source>
        <dbReference type="Proteomes" id="UP000247702"/>
    </source>
</evidence>
<feature type="active site" description="Nucleophile" evidence="4">
    <location>
        <position position="68"/>
    </location>
</feature>
<dbReference type="Proteomes" id="UP000615446">
    <property type="component" value="Unassembled WGS sequence"/>
</dbReference>
<evidence type="ECO:0000256" key="3">
    <source>
        <dbReference type="ARBA" id="ARBA00023098"/>
    </source>
</evidence>
<dbReference type="GO" id="GO:0016020">
    <property type="term" value="C:membrane"/>
    <property type="evidence" value="ECO:0007669"/>
    <property type="project" value="TreeGrafter"/>
</dbReference>
<dbReference type="GO" id="GO:0047499">
    <property type="term" value="F:calcium-independent phospholipase A2 activity"/>
    <property type="evidence" value="ECO:0007669"/>
    <property type="project" value="TreeGrafter"/>
</dbReference>
<evidence type="ECO:0000313" key="7">
    <source>
        <dbReference type="EMBL" id="GES87823.1"/>
    </source>
</evidence>
<dbReference type="GO" id="GO:0016042">
    <property type="term" value="P:lipid catabolic process"/>
    <property type="evidence" value="ECO:0007669"/>
    <property type="project" value="UniProtKB-UniRule"/>
</dbReference>
<dbReference type="GO" id="GO:0019369">
    <property type="term" value="P:arachidonate metabolic process"/>
    <property type="evidence" value="ECO:0007669"/>
    <property type="project" value="TreeGrafter"/>
</dbReference>
<feature type="domain" description="PNPLA" evidence="5">
    <location>
        <begin position="18"/>
        <end position="224"/>
    </location>
</feature>
<feature type="active site" description="Proton acceptor" evidence="4">
    <location>
        <position position="211"/>
    </location>
</feature>
<comment type="caution">
    <text evidence="6">The sequence shown here is derived from an EMBL/GenBank/DDBJ whole genome shotgun (WGS) entry which is preliminary data.</text>
</comment>
<feature type="short sequence motif" description="GXGXXG" evidence="4">
    <location>
        <begin position="22"/>
        <end position="27"/>
    </location>
</feature>
<dbReference type="Proteomes" id="UP000247702">
    <property type="component" value="Unassembled WGS sequence"/>
</dbReference>
<dbReference type="InterPro" id="IPR016035">
    <property type="entry name" value="Acyl_Trfase/lysoPLipase"/>
</dbReference>
<keyword evidence="2 4" id="KW-0442">Lipid degradation</keyword>
<dbReference type="OrthoDB" id="1658288at2759"/>
<dbReference type="EMBL" id="BEXD01001458">
    <property type="protein sequence ID" value="GBB94211.1"/>
    <property type="molecule type" value="Genomic_DNA"/>
</dbReference>
<dbReference type="Gene3D" id="3.40.1090.10">
    <property type="entry name" value="Cytosolic phospholipase A2 catalytic domain"/>
    <property type="match status" value="1"/>
</dbReference>
<proteinExistence type="predicted"/>
<dbReference type="STRING" id="94130.A0A2Z6RB82"/>
<dbReference type="Pfam" id="PF01734">
    <property type="entry name" value="Patatin"/>
    <property type="match status" value="1"/>
</dbReference>
<dbReference type="CDD" id="cd07199">
    <property type="entry name" value="Pat17_PNPLA8_PNPLA9_like"/>
    <property type="match status" value="1"/>
</dbReference>
<dbReference type="GO" id="GO:0046486">
    <property type="term" value="P:glycerolipid metabolic process"/>
    <property type="evidence" value="ECO:0007669"/>
    <property type="project" value="UniProtKB-ARBA"/>
</dbReference>
<feature type="short sequence motif" description="DGA/G" evidence="4">
    <location>
        <begin position="211"/>
        <end position="213"/>
    </location>
</feature>
<name>A0A2Z6RB82_9GLOM</name>
<dbReference type="AlphaFoldDB" id="A0A2Z6RB82"/>
<dbReference type="PANTHER" id="PTHR24185:SF1">
    <property type="entry name" value="CALCIUM-INDEPENDENT PHOSPHOLIPASE A2-GAMMA"/>
    <property type="match status" value="1"/>
</dbReference>
<protein>
    <submittedName>
        <fullName evidence="7">Patatin</fullName>
    </submittedName>
</protein>
<evidence type="ECO:0000256" key="4">
    <source>
        <dbReference type="PROSITE-ProRule" id="PRU01161"/>
    </source>
</evidence>
<evidence type="ECO:0000313" key="6">
    <source>
        <dbReference type="EMBL" id="GBB94211.1"/>
    </source>
</evidence>
<accession>A0A2Z6RB82</accession>
<keyword evidence="3 4" id="KW-0443">Lipid metabolism</keyword>
<gene>
    <name evidence="7" type="ORF">RCL2_001479400</name>
    <name evidence="6" type="ORF">RclHR1_02310017</name>
</gene>
<reference evidence="7" key="2">
    <citation type="submission" date="2019-10" db="EMBL/GenBank/DDBJ databases">
        <title>Conservation and host-specific expression of non-tandemly repeated heterogenous ribosome RNA gene in arbuscular mycorrhizal fungi.</title>
        <authorList>
            <person name="Maeda T."/>
            <person name="Kobayashi Y."/>
            <person name="Nakagawa T."/>
            <person name="Ezawa T."/>
            <person name="Yamaguchi K."/>
            <person name="Bino T."/>
            <person name="Nishimoto Y."/>
            <person name="Shigenobu S."/>
            <person name="Kawaguchi M."/>
        </authorList>
    </citation>
    <scope>NUCLEOTIDE SEQUENCE</scope>
    <source>
        <strain evidence="7">HR1</strain>
    </source>
</reference>
<dbReference type="PROSITE" id="PS51635">
    <property type="entry name" value="PNPLA"/>
    <property type="match status" value="1"/>
</dbReference>
<dbReference type="InterPro" id="IPR002641">
    <property type="entry name" value="PNPLA_dom"/>
</dbReference>
<keyword evidence="1 4" id="KW-0378">Hydrolase</keyword>
<dbReference type="SUPFAM" id="SSF52151">
    <property type="entry name" value="FabD/lysophospholipase-like"/>
    <property type="match status" value="1"/>
</dbReference>
<feature type="short sequence motif" description="GXSXG" evidence="4">
    <location>
        <begin position="66"/>
        <end position="70"/>
    </location>
</feature>
<reference evidence="6 8" key="1">
    <citation type="submission" date="2017-11" db="EMBL/GenBank/DDBJ databases">
        <title>The genome of Rhizophagus clarus HR1 reveals common genetic basis of auxotrophy among arbuscular mycorrhizal fungi.</title>
        <authorList>
            <person name="Kobayashi Y."/>
        </authorList>
    </citation>
    <scope>NUCLEOTIDE SEQUENCE [LARGE SCALE GENOMIC DNA]</scope>
    <source>
        <strain evidence="6 8">HR1</strain>
    </source>
</reference>
<dbReference type="PANTHER" id="PTHR24185">
    <property type="entry name" value="CALCIUM-INDEPENDENT PHOSPHOLIPASE A2-GAMMA"/>
    <property type="match status" value="1"/>
</dbReference>
<keyword evidence="8" id="KW-1185">Reference proteome</keyword>
<dbReference type="EMBL" id="BLAL01000172">
    <property type="protein sequence ID" value="GES87823.1"/>
    <property type="molecule type" value="Genomic_DNA"/>
</dbReference>
<evidence type="ECO:0000256" key="1">
    <source>
        <dbReference type="ARBA" id="ARBA00022801"/>
    </source>
</evidence>
<evidence type="ECO:0000256" key="2">
    <source>
        <dbReference type="ARBA" id="ARBA00022963"/>
    </source>
</evidence>
<sequence>MSQPVGRIAPRSKKAWILSIDGGGIRGLIPSIILQKLEEVINERMDEKRKGGKYLQIADIFDMVAGTSTGSIIALGLTVSGDADNLKPKYPASELVNLYENYNDQIFNHICPLLRWFYPKYKPDKFEGLLKKKFSRKNKEVCTLNDIVNDVKVLVPSYNISTNEEVFFNNYPEFQGPNDYTSFSIPDVIRASTAAPTYFPAKEISNCYYIDGGVYMNNPSYFAYHEAKRIFQAEEYVICSLGTGYYQGELSQLKDGGPLSWLIPIVSLTMNSSSKLAENYFKNDDPDPGSNKLKVDFKYFPIRPTLKRNTPLDDNSKESIDSLKCIAEEYIKKEDFNNLVNKILNCWEPKQYEQRKIS</sequence>
<evidence type="ECO:0000259" key="5">
    <source>
        <dbReference type="PROSITE" id="PS51635"/>
    </source>
</evidence>
<organism evidence="6 8">
    <name type="scientific">Rhizophagus clarus</name>
    <dbReference type="NCBI Taxonomy" id="94130"/>
    <lineage>
        <taxon>Eukaryota</taxon>
        <taxon>Fungi</taxon>
        <taxon>Fungi incertae sedis</taxon>
        <taxon>Mucoromycota</taxon>
        <taxon>Glomeromycotina</taxon>
        <taxon>Glomeromycetes</taxon>
        <taxon>Glomerales</taxon>
        <taxon>Glomeraceae</taxon>
        <taxon>Rhizophagus</taxon>
    </lineage>
</organism>